<keyword evidence="2" id="KW-1185">Reference proteome</keyword>
<dbReference type="OrthoDB" id="3766406at2759"/>
<evidence type="ECO:0000313" key="2">
    <source>
        <dbReference type="Proteomes" id="UP000184330"/>
    </source>
</evidence>
<dbReference type="EMBL" id="FJOG01000011">
    <property type="protein sequence ID" value="CZR58093.1"/>
    <property type="molecule type" value="Genomic_DNA"/>
</dbReference>
<name>A0A1L7WZ92_9HELO</name>
<accession>A0A1L7WZ92</accession>
<dbReference type="Proteomes" id="UP000184330">
    <property type="component" value="Unassembled WGS sequence"/>
</dbReference>
<dbReference type="AlphaFoldDB" id="A0A1L7WZ92"/>
<proteinExistence type="predicted"/>
<protein>
    <submittedName>
        <fullName evidence="1">Uncharacterized protein</fullName>
    </submittedName>
</protein>
<evidence type="ECO:0000313" key="1">
    <source>
        <dbReference type="EMBL" id="CZR58093.1"/>
    </source>
</evidence>
<organism evidence="1 2">
    <name type="scientific">Phialocephala subalpina</name>
    <dbReference type="NCBI Taxonomy" id="576137"/>
    <lineage>
        <taxon>Eukaryota</taxon>
        <taxon>Fungi</taxon>
        <taxon>Dikarya</taxon>
        <taxon>Ascomycota</taxon>
        <taxon>Pezizomycotina</taxon>
        <taxon>Leotiomycetes</taxon>
        <taxon>Helotiales</taxon>
        <taxon>Mollisiaceae</taxon>
        <taxon>Phialocephala</taxon>
        <taxon>Phialocephala fortinii species complex</taxon>
    </lineage>
</organism>
<reference evidence="1 2" key="1">
    <citation type="submission" date="2016-03" db="EMBL/GenBank/DDBJ databases">
        <authorList>
            <person name="Ploux O."/>
        </authorList>
    </citation>
    <scope>NUCLEOTIDE SEQUENCE [LARGE SCALE GENOMIC DNA]</scope>
    <source>
        <strain evidence="1 2">UAMH 11012</strain>
    </source>
</reference>
<sequence length="358" mass="40490">MAAKTGLTAFPAELLVLITNHLPAESSAAFTLTCKVIGEKLGLGFCDALKIPDSILEKDTDSFWRTLHEALGGLNLQAKRDRRHEFLCLLEKDLPSHIYCRSCQKLHKVDVSLVGHPWFENLHCMKKDRESNIHKSIHEAFRYPFFQMLMKRHRLGLNCTDLLNIFRYNMRESRSDHMYQGTAEARIISDALYIRAQHVFMLPASLLPNGPEAYEIAACSHFTCNETRTFVSGELTAAFRRRLHHLPHCHGPDCSKCFASFLSCIHCQTEFQIDIKDLGEGDIALVLTKWQALGKGEDHKDLIWLGFTGDGASQFWETGSISRKFENGKPFRFDSLLLSSVPSEGSFKGPGCLARTWG</sequence>
<gene>
    <name evidence="1" type="ORF">PAC_07983</name>
</gene>